<comment type="cofactor">
    <cofactor evidence="1">
        <name>Mn(2+)</name>
        <dbReference type="ChEBI" id="CHEBI:29035"/>
    </cofactor>
</comment>
<reference evidence="15" key="1">
    <citation type="submission" date="2022-05" db="EMBL/GenBank/DDBJ databases">
        <title>A multi-omics perspective on studying reproductive biology in Daphnia sinensis.</title>
        <authorList>
            <person name="Jia J."/>
        </authorList>
    </citation>
    <scope>NUCLEOTIDE SEQUENCE</scope>
    <source>
        <strain evidence="15">WSL</strain>
    </source>
</reference>
<dbReference type="InterPro" id="IPR013709">
    <property type="entry name" value="2-isopropylmalate_synth_dimer"/>
</dbReference>
<evidence type="ECO:0000256" key="9">
    <source>
        <dbReference type="ARBA" id="ARBA00022723"/>
    </source>
</evidence>
<dbReference type="Pfam" id="PF00682">
    <property type="entry name" value="HMGL-like"/>
    <property type="match status" value="1"/>
</dbReference>
<dbReference type="PANTHER" id="PTHR42979">
    <property type="entry name" value="3-ISOPROPYLMALATE DEHYDROGENASE"/>
    <property type="match status" value="1"/>
</dbReference>
<sequence length="643" mass="71051">MLPDTLGLLSPEETRKFFIEINQKYPDVHFDFHAHNDYDLSVANVMEAISNGASGIHTTVNGLGERAGNAPLESVIAVIKDFTKFEIGVQEQKIYRVSKLVEQFSGQHIPANKPVVGENVFTQTAGIHADGDNKKNLYFNDLLPERFGRQRKYALGKTSGKANIVKNLLELGISLEKDELARVTQRIIELGDKKERVTTEDLPYIISDVLQNNSISKNISIEGYHMTHSKGLKPSVQLRLNVHGKSYNATATGDGQYDSFMRAVKKIYKSLKKELPKLIDYHVSIPPGGKNRCVCRDCDHVGLWQNLQNQRARPDQTVAAMMATEKMLNIAQKVIAQAVKVVKAIGQKFGHQITFKEAVVGAAAIDATGLPYPDATHEICVAADAVLFGAIGDPKYDNDPKAKVRPEQGLLLMRQKLGLFANRIDWGDLFGEPRGRNEQGTKAFDTNVYSKFEIVRLARMGFEAAQKRRKLLTCVDKANVMATSRLWRETVQELAPEYPDVKVVEYEFVDAVAMRLIQWPKAYDVLITENLFGDILTDEASVISGSMGLMPSASLGLTTKLFEPIHGSYPQAAGKDIANPLATVLSAAMMFDYAFDLKAESQMISEVVNLSLAEGIVTEDIAEGGKAYKTSEVGDWLAAKILA</sequence>
<dbReference type="GO" id="GO:0051287">
    <property type="term" value="F:NAD binding"/>
    <property type="evidence" value="ECO:0007669"/>
    <property type="project" value="InterPro"/>
</dbReference>
<comment type="cofactor">
    <cofactor evidence="2">
        <name>Mg(2+)</name>
        <dbReference type="ChEBI" id="CHEBI:18420"/>
    </cofactor>
</comment>
<keyword evidence="9" id="KW-0479">Metal-binding</keyword>
<dbReference type="GO" id="GO:0000287">
    <property type="term" value="F:magnesium ion binding"/>
    <property type="evidence" value="ECO:0007669"/>
    <property type="project" value="InterPro"/>
</dbReference>
<dbReference type="Gene3D" id="1.10.238.260">
    <property type="match status" value="1"/>
</dbReference>
<dbReference type="EMBL" id="WJBH02000273">
    <property type="protein sequence ID" value="KAI9549770.1"/>
    <property type="molecule type" value="Genomic_DNA"/>
</dbReference>
<keyword evidence="12" id="KW-0520">NAD</keyword>
<dbReference type="Gene3D" id="3.30.160.340">
    <property type="match status" value="1"/>
</dbReference>
<feature type="domain" description="Pyruvate carboxyltransferase" evidence="14">
    <location>
        <begin position="1"/>
        <end position="95"/>
    </location>
</feature>
<dbReference type="InterPro" id="IPR019818">
    <property type="entry name" value="IsoCit/isopropylmalate_DH_CS"/>
</dbReference>
<dbReference type="Gene3D" id="3.30.160.740">
    <property type="match status" value="1"/>
</dbReference>
<dbReference type="InterPro" id="IPR004429">
    <property type="entry name" value="Isopropylmalate_DH"/>
</dbReference>
<evidence type="ECO:0000313" key="16">
    <source>
        <dbReference type="Proteomes" id="UP000820818"/>
    </source>
</evidence>
<evidence type="ECO:0000256" key="4">
    <source>
        <dbReference type="ARBA" id="ARBA00011738"/>
    </source>
</evidence>
<evidence type="ECO:0000256" key="2">
    <source>
        <dbReference type="ARBA" id="ARBA00001946"/>
    </source>
</evidence>
<dbReference type="InterPro" id="IPR054691">
    <property type="entry name" value="LeuA/HCS_post-cat"/>
</dbReference>
<keyword evidence="11" id="KW-0560">Oxidoreductase</keyword>
<dbReference type="PROSITE" id="PS00470">
    <property type="entry name" value="IDH_IMDH"/>
    <property type="match status" value="1"/>
</dbReference>
<evidence type="ECO:0000256" key="6">
    <source>
        <dbReference type="ARBA" id="ARBA00022532"/>
    </source>
</evidence>
<keyword evidence="8" id="KW-0808">Transferase</keyword>
<accession>A0AAD5KUH1</accession>
<dbReference type="Proteomes" id="UP000820818">
    <property type="component" value="Unassembled WGS sequence"/>
</dbReference>
<dbReference type="Gene3D" id="3.40.718.10">
    <property type="entry name" value="Isopropylmalate Dehydrogenase"/>
    <property type="match status" value="2"/>
</dbReference>
<organism evidence="15 16">
    <name type="scientific">Daphnia sinensis</name>
    <dbReference type="NCBI Taxonomy" id="1820382"/>
    <lineage>
        <taxon>Eukaryota</taxon>
        <taxon>Metazoa</taxon>
        <taxon>Ecdysozoa</taxon>
        <taxon>Arthropoda</taxon>
        <taxon>Crustacea</taxon>
        <taxon>Branchiopoda</taxon>
        <taxon>Diplostraca</taxon>
        <taxon>Cladocera</taxon>
        <taxon>Anomopoda</taxon>
        <taxon>Daphniidae</taxon>
        <taxon>Daphnia</taxon>
        <taxon>Daphnia similis group</taxon>
    </lineage>
</organism>
<dbReference type="PROSITE" id="PS50991">
    <property type="entry name" value="PYR_CT"/>
    <property type="match status" value="1"/>
</dbReference>
<keyword evidence="10" id="KW-0460">Magnesium</keyword>
<evidence type="ECO:0000256" key="12">
    <source>
        <dbReference type="ARBA" id="ARBA00023027"/>
    </source>
</evidence>
<evidence type="ECO:0000313" key="15">
    <source>
        <dbReference type="EMBL" id="KAI9549770.1"/>
    </source>
</evidence>
<dbReference type="Pfam" id="PF22617">
    <property type="entry name" value="HCS_D2"/>
    <property type="match status" value="1"/>
</dbReference>
<dbReference type="GO" id="GO:0009098">
    <property type="term" value="P:L-leucine biosynthetic process"/>
    <property type="evidence" value="ECO:0007669"/>
    <property type="project" value="UniProtKB-KW"/>
</dbReference>
<keyword evidence="7" id="KW-0028">Amino-acid biosynthesis</keyword>
<comment type="caution">
    <text evidence="15">The sequence shown here is derived from an EMBL/GenBank/DDBJ whole genome shotgun (WGS) entry which is preliminary data.</text>
</comment>
<dbReference type="Gene3D" id="3.20.20.70">
    <property type="entry name" value="Aldolase class I"/>
    <property type="match status" value="1"/>
</dbReference>
<dbReference type="GO" id="GO:0003852">
    <property type="term" value="F:2-isopropylmalate synthase activity"/>
    <property type="evidence" value="ECO:0007669"/>
    <property type="project" value="InterPro"/>
</dbReference>
<name>A0AAD5KUH1_9CRUS</name>
<protein>
    <submittedName>
        <fullName evidence="15">HMGL-like and LeuA dimer and Iso dh domain contai ning protein</fullName>
    </submittedName>
</protein>
<dbReference type="SMART" id="SM01329">
    <property type="entry name" value="Iso_dh"/>
    <property type="match status" value="1"/>
</dbReference>
<dbReference type="SUPFAM" id="SSF110921">
    <property type="entry name" value="2-isopropylmalate synthase LeuA, allosteric (dimerisation) domain"/>
    <property type="match status" value="1"/>
</dbReference>
<dbReference type="PANTHER" id="PTHR42979:SF1">
    <property type="entry name" value="3-ISOPROPYLMALATE DEHYDROGENASE"/>
    <property type="match status" value="1"/>
</dbReference>
<dbReference type="InterPro" id="IPR024084">
    <property type="entry name" value="IsoPropMal-DH-like_dom"/>
</dbReference>
<evidence type="ECO:0000256" key="3">
    <source>
        <dbReference type="ARBA" id="ARBA00007769"/>
    </source>
</evidence>
<dbReference type="Pfam" id="PF00180">
    <property type="entry name" value="Iso_dh"/>
    <property type="match status" value="2"/>
</dbReference>
<dbReference type="InterPro" id="IPR036230">
    <property type="entry name" value="LeuA_allosteric_dom_sf"/>
</dbReference>
<dbReference type="GO" id="GO:0006099">
    <property type="term" value="P:tricarboxylic acid cycle"/>
    <property type="evidence" value="ECO:0007669"/>
    <property type="project" value="UniProtKB-KW"/>
</dbReference>
<dbReference type="SUPFAM" id="SSF51569">
    <property type="entry name" value="Aldolase"/>
    <property type="match status" value="1"/>
</dbReference>
<gene>
    <name evidence="15" type="ORF">GHT06_004028</name>
</gene>
<evidence type="ECO:0000256" key="10">
    <source>
        <dbReference type="ARBA" id="ARBA00022842"/>
    </source>
</evidence>
<evidence type="ECO:0000259" key="14">
    <source>
        <dbReference type="PROSITE" id="PS50991"/>
    </source>
</evidence>
<keyword evidence="5" id="KW-0432">Leucine biosynthesis</keyword>
<keyword evidence="6" id="KW-0816">Tricarboxylic acid cycle</keyword>
<dbReference type="Pfam" id="PF08502">
    <property type="entry name" value="LeuA_dimer"/>
    <property type="match status" value="1"/>
</dbReference>
<comment type="similarity">
    <text evidence="3">Belongs to the isocitrate and isopropylmalate dehydrogenases family.</text>
</comment>
<evidence type="ECO:0000256" key="7">
    <source>
        <dbReference type="ARBA" id="ARBA00022605"/>
    </source>
</evidence>
<dbReference type="InterPro" id="IPR013785">
    <property type="entry name" value="Aldolase_TIM"/>
</dbReference>
<dbReference type="GO" id="GO:0005829">
    <property type="term" value="C:cytosol"/>
    <property type="evidence" value="ECO:0007669"/>
    <property type="project" value="TreeGrafter"/>
</dbReference>
<evidence type="ECO:0000256" key="13">
    <source>
        <dbReference type="ARBA" id="ARBA00023304"/>
    </source>
</evidence>
<proteinExistence type="inferred from homology"/>
<keyword evidence="13" id="KW-0100">Branched-chain amino acid biosynthesis</keyword>
<dbReference type="SUPFAM" id="SSF53659">
    <property type="entry name" value="Isocitrate/Isopropylmalate dehydrogenase-like"/>
    <property type="match status" value="1"/>
</dbReference>
<evidence type="ECO:0000256" key="8">
    <source>
        <dbReference type="ARBA" id="ARBA00022679"/>
    </source>
</evidence>
<dbReference type="GO" id="GO:0003862">
    <property type="term" value="F:3-isopropylmalate dehydrogenase activity"/>
    <property type="evidence" value="ECO:0007669"/>
    <property type="project" value="InterPro"/>
</dbReference>
<keyword evidence="16" id="KW-1185">Reference proteome</keyword>
<evidence type="ECO:0000256" key="5">
    <source>
        <dbReference type="ARBA" id="ARBA00022430"/>
    </source>
</evidence>
<evidence type="ECO:0000256" key="11">
    <source>
        <dbReference type="ARBA" id="ARBA00023002"/>
    </source>
</evidence>
<dbReference type="InterPro" id="IPR000891">
    <property type="entry name" value="PYR_CT"/>
</dbReference>
<evidence type="ECO:0000256" key="1">
    <source>
        <dbReference type="ARBA" id="ARBA00001936"/>
    </source>
</evidence>
<comment type="subunit">
    <text evidence="4">Homodimer.</text>
</comment>
<dbReference type="AlphaFoldDB" id="A0AAD5KUH1"/>